<proteinExistence type="predicted"/>
<comment type="caution">
    <text evidence="1">The sequence shown here is derived from an EMBL/GenBank/DDBJ whole genome shotgun (WGS) entry which is preliminary data.</text>
</comment>
<organism evidence="1 2">
    <name type="scientific">Chitinimonas lacunae</name>
    <dbReference type="NCBI Taxonomy" id="1963018"/>
    <lineage>
        <taxon>Bacteria</taxon>
        <taxon>Pseudomonadati</taxon>
        <taxon>Pseudomonadota</taxon>
        <taxon>Betaproteobacteria</taxon>
        <taxon>Neisseriales</taxon>
        <taxon>Chitinibacteraceae</taxon>
        <taxon>Chitinimonas</taxon>
    </lineage>
</organism>
<dbReference type="EMBL" id="JBHSBU010000001">
    <property type="protein sequence ID" value="MFC4161447.1"/>
    <property type="molecule type" value="Genomic_DNA"/>
</dbReference>
<dbReference type="Gene3D" id="3.40.50.1240">
    <property type="entry name" value="Phosphoglycerate mutase-like"/>
    <property type="match status" value="1"/>
</dbReference>
<dbReference type="RefSeq" id="WP_378167398.1">
    <property type="nucleotide sequence ID" value="NZ_JBHSBU010000001.1"/>
</dbReference>
<protein>
    <submittedName>
        <fullName evidence="1">Histidine phosphatase family protein</fullName>
    </submittedName>
</protein>
<reference evidence="2" key="1">
    <citation type="journal article" date="2019" name="Int. J. Syst. Evol. Microbiol.">
        <title>The Global Catalogue of Microorganisms (GCM) 10K type strain sequencing project: providing services to taxonomists for standard genome sequencing and annotation.</title>
        <authorList>
            <consortium name="The Broad Institute Genomics Platform"/>
            <consortium name="The Broad Institute Genome Sequencing Center for Infectious Disease"/>
            <person name="Wu L."/>
            <person name="Ma J."/>
        </authorList>
    </citation>
    <scope>NUCLEOTIDE SEQUENCE [LARGE SCALE GENOMIC DNA]</scope>
    <source>
        <strain evidence="2">LMG 29894</strain>
    </source>
</reference>
<dbReference type="SUPFAM" id="SSF53254">
    <property type="entry name" value="Phosphoglycerate mutase-like"/>
    <property type="match status" value="1"/>
</dbReference>
<gene>
    <name evidence="1" type="ORF">ACFOW7_19090</name>
</gene>
<dbReference type="InterPro" id="IPR029033">
    <property type="entry name" value="His_PPase_superfam"/>
</dbReference>
<dbReference type="Pfam" id="PF00300">
    <property type="entry name" value="His_Phos_1"/>
    <property type="match status" value="1"/>
</dbReference>
<accession>A0ABV8MT52</accession>
<name>A0ABV8MT52_9NEIS</name>
<evidence type="ECO:0000313" key="1">
    <source>
        <dbReference type="EMBL" id="MFC4161447.1"/>
    </source>
</evidence>
<keyword evidence="2" id="KW-1185">Reference proteome</keyword>
<dbReference type="Proteomes" id="UP001595791">
    <property type="component" value="Unassembled WGS sequence"/>
</dbReference>
<evidence type="ECO:0000313" key="2">
    <source>
        <dbReference type="Proteomes" id="UP001595791"/>
    </source>
</evidence>
<dbReference type="InterPro" id="IPR013078">
    <property type="entry name" value="His_Pase_superF_clade-1"/>
</dbReference>
<sequence length="191" mass="21208">MARVFFITHPEVLIDPTAPITRWSLSESGRQQMALFLRREPVSGLSDLYSSTETKSIEAAAMLAAHCGLHRVELAALGENDRSATGYLPRPVFERAADEFFAKPEQSHRGWERACDAQQRIIAAVDLAVRQARGGQIAIVSHGAVGALYKCHLKQIAITRAEDQPSQGNFYCFESETRTLLHDWMPLAEEG</sequence>